<organism evidence="7">
    <name type="scientific">Blastobotrys adeninivorans</name>
    <name type="common">Yeast</name>
    <name type="synonym">Arxula adeninivorans</name>
    <dbReference type="NCBI Taxonomy" id="409370"/>
    <lineage>
        <taxon>Eukaryota</taxon>
        <taxon>Fungi</taxon>
        <taxon>Dikarya</taxon>
        <taxon>Ascomycota</taxon>
        <taxon>Saccharomycotina</taxon>
        <taxon>Dipodascomycetes</taxon>
        <taxon>Dipodascales</taxon>
        <taxon>Trichomonascaceae</taxon>
        <taxon>Blastobotrys</taxon>
    </lineage>
</organism>
<dbReference type="PANTHER" id="PTHR43114:SF6">
    <property type="entry name" value="ADENINE DEAMINASE"/>
    <property type="match status" value="1"/>
</dbReference>
<comment type="cofactor">
    <cofactor evidence="5">
        <name>Zn(2+)</name>
        <dbReference type="ChEBI" id="CHEBI:29105"/>
    </cofactor>
    <text evidence="5">Binds 1 zinc ion per subunit.</text>
</comment>
<reference evidence="8" key="2">
    <citation type="submission" date="2014-02" db="EMBL/GenBank/DDBJ databases">
        <authorList>
            <person name="Genoscope - CEA"/>
        </authorList>
    </citation>
    <scope>NUCLEOTIDE SEQUENCE</scope>
    <source>
        <strain evidence="8">LS3</strain>
    </source>
</reference>
<feature type="binding site" evidence="5">
    <location>
        <position position="21"/>
    </location>
    <ligand>
        <name>Zn(2+)</name>
        <dbReference type="ChEBI" id="CHEBI:29105"/>
        <note>catalytic</note>
    </ligand>
</feature>
<dbReference type="GO" id="GO:0005829">
    <property type="term" value="C:cytosol"/>
    <property type="evidence" value="ECO:0007669"/>
    <property type="project" value="TreeGrafter"/>
</dbReference>
<dbReference type="GO" id="GO:0005634">
    <property type="term" value="C:nucleus"/>
    <property type="evidence" value="ECO:0007669"/>
    <property type="project" value="UniProtKB-SubCell"/>
</dbReference>
<dbReference type="AlphaFoldDB" id="L8BT48"/>
<feature type="binding site" evidence="5">
    <location>
        <position position="19"/>
    </location>
    <ligand>
        <name>Zn(2+)</name>
        <dbReference type="ChEBI" id="CHEBI:29105"/>
        <note>catalytic</note>
    </ligand>
</feature>
<keyword evidence="1 5" id="KW-0479">Metal-binding</keyword>
<feature type="binding site" evidence="5">
    <location>
        <position position="208"/>
    </location>
    <ligand>
        <name>Zn(2+)</name>
        <dbReference type="ChEBI" id="CHEBI:29105"/>
        <note>catalytic</note>
    </ligand>
</feature>
<dbReference type="EMBL" id="HG937691">
    <property type="protein sequence ID" value="CDP33757.1"/>
    <property type="molecule type" value="Genomic_DNA"/>
</dbReference>
<dbReference type="PANTHER" id="PTHR43114">
    <property type="entry name" value="ADENINE DEAMINASE"/>
    <property type="match status" value="1"/>
</dbReference>
<name>L8BT48_BLAAD</name>
<evidence type="ECO:0000256" key="4">
    <source>
        <dbReference type="ARBA" id="ARBA00023080"/>
    </source>
</evidence>
<protein>
    <recommendedName>
        <fullName evidence="5">Adenine deaminase</fullName>
        <shortName evidence="5">ADE</shortName>
        <ecNumber evidence="5">3.5.4.2</ecNumber>
    </recommendedName>
    <alternativeName>
        <fullName evidence="5">Adenine aminohydrolase</fullName>
        <shortName evidence="5">AAH</shortName>
    </alternativeName>
</protein>
<feature type="site" description="Important for catalytic activity" evidence="5">
    <location>
        <position position="232"/>
    </location>
</feature>
<dbReference type="GO" id="GO:0043103">
    <property type="term" value="P:hypoxanthine salvage"/>
    <property type="evidence" value="ECO:0007669"/>
    <property type="project" value="UniProtKB-UniRule"/>
</dbReference>
<dbReference type="EMBL" id="HF562995">
    <property type="protein sequence ID" value="CCP19646.1"/>
    <property type="molecule type" value="Genomic_DNA"/>
</dbReference>
<feature type="binding site" evidence="5">
    <location>
        <position position="289"/>
    </location>
    <ligand>
        <name>Zn(2+)</name>
        <dbReference type="ChEBI" id="CHEBI:29105"/>
        <note>catalytic</note>
    </ligand>
</feature>
<dbReference type="InterPro" id="IPR006330">
    <property type="entry name" value="Ado/ade_deaminase"/>
</dbReference>
<feature type="active site" description="Proton donor" evidence="5">
    <location>
        <position position="211"/>
    </location>
</feature>
<dbReference type="InterPro" id="IPR001365">
    <property type="entry name" value="A_deaminase_dom"/>
</dbReference>
<comment type="subcellular location">
    <subcellularLocation>
        <location evidence="5">Cytoplasm</location>
    </subcellularLocation>
    <subcellularLocation>
        <location evidence="5">Nucleus</location>
    </subcellularLocation>
</comment>
<dbReference type="CDD" id="cd01320">
    <property type="entry name" value="ADA"/>
    <property type="match status" value="1"/>
</dbReference>
<sequence>MTVDAFTQFLCDLPKCEHHVHLEGTLSPELLFKLAEKNGITLPEDFPASPEALDERYQRFTGLDDFLQFYYIGMNALISEQDFEDLAYEYYAKSSSEGVVHAEVFFDPQAHTDRGIALETVVNGFNKGLKRAETDFGVSTKLIMCLLRHLPVASGVKTVHEAKDFIESGLISGIGLDSSEKGQNPGKFKDIYDAAKSLGVETLRYTAHAGEEGPAQYVDEALSVLGVERIDHGVNSVHDPHVLKRLADNKVLLTVCPLSNLKLRVVDDVAKVPLRELLDAGVRFSINCDDPAYFGGYCLDNYKAVQEKFKFDVPTWCTIVENGILGSWISLSRREELLNKLAQVKEKYQDLTPN</sequence>
<proteinExistence type="inferred from homology"/>
<evidence type="ECO:0000256" key="1">
    <source>
        <dbReference type="ARBA" id="ARBA00022723"/>
    </source>
</evidence>
<feature type="binding site" evidence="5">
    <location>
        <position position="290"/>
    </location>
    <ligand>
        <name>substrate</name>
    </ligand>
</feature>
<dbReference type="FunFam" id="3.20.20.140:FF:000039">
    <property type="entry name" value="Adenine deaminase"/>
    <property type="match status" value="1"/>
</dbReference>
<dbReference type="InterPro" id="IPR028892">
    <property type="entry name" value="ADE"/>
</dbReference>
<dbReference type="GO" id="GO:0000034">
    <property type="term" value="F:adenine deaminase activity"/>
    <property type="evidence" value="ECO:0007669"/>
    <property type="project" value="UniProtKB-UniRule"/>
</dbReference>
<evidence type="ECO:0000256" key="3">
    <source>
        <dbReference type="ARBA" id="ARBA00022833"/>
    </source>
</evidence>
<keyword evidence="3 5" id="KW-0862">Zinc</keyword>
<comment type="function">
    <text evidence="5">Catalyzes the hydrolytic deamination of adenine to hypoxanthine. Plays an important role in the purine salvage pathway and in nitrogen catabolism.</text>
</comment>
<dbReference type="GO" id="GO:0008270">
    <property type="term" value="F:zinc ion binding"/>
    <property type="evidence" value="ECO:0007669"/>
    <property type="project" value="UniProtKB-UniRule"/>
</dbReference>
<dbReference type="BRENDA" id="3.5.4.2">
    <property type="organism ID" value="468"/>
</dbReference>
<reference evidence="7" key="1">
    <citation type="journal article" date="2013" name="J. Appl. Microbiol.">
        <title>Arxula adeninivorans recombinant adenine deaminase and its application in the production of food with low purine content.</title>
        <authorList>
            <person name="Jankowska D.A."/>
            <person name="Faulwasser K."/>
            <person name="Trautwein-Schult A."/>
            <person name="Cordes A."/>
            <person name="Hoferichter P."/>
            <person name="Klein C."/>
            <person name="Bode R."/>
            <person name="Baronian K."/>
            <person name="Kunze G."/>
        </authorList>
    </citation>
    <scope>NUCLEOTIDE SEQUENCE</scope>
    <source>
        <strain evidence="7">LS3</strain>
    </source>
</reference>
<dbReference type="Gene3D" id="3.20.20.140">
    <property type="entry name" value="Metal-dependent hydrolases"/>
    <property type="match status" value="1"/>
</dbReference>
<keyword evidence="2 5" id="KW-0378">Hydrolase</keyword>
<accession>L8BT48</accession>
<gene>
    <name evidence="7" type="primary">aada</name>
    <name evidence="5" type="synonym">AAH1</name>
    <name evidence="8" type="ORF">GNLVRS02_ARAD1A16808g</name>
</gene>
<reference evidence="8" key="3">
    <citation type="submission" date="2014-06" db="EMBL/GenBank/DDBJ databases">
        <title>The complete genome of Blastobotrys (Arxula) adeninivorans LS3 - a yeast of biotechnological interest.</title>
        <authorList>
            <person name="Kunze G."/>
            <person name="Gaillardin C."/>
            <person name="Czernicka M."/>
            <person name="Durrens P."/>
            <person name="Martin T."/>
            <person name="Boer E."/>
            <person name="Gabaldon T."/>
            <person name="Cruz J."/>
            <person name="Talla E."/>
            <person name="Marck C."/>
            <person name="Goffeau A."/>
            <person name="Barbe V."/>
            <person name="Baret P."/>
            <person name="Baronian K."/>
            <person name="Beier S."/>
            <person name="Bleykasten C."/>
            <person name="Bode R."/>
            <person name="Casaregola S."/>
            <person name="Despons L."/>
            <person name="Fairhead C."/>
            <person name="Giersberg M."/>
            <person name="Gierski P."/>
            <person name="Hahnel U."/>
            <person name="Hartmann A."/>
            <person name="Jankowska D."/>
            <person name="Jubin C."/>
            <person name="Jung P."/>
            <person name="Lafontaine I."/>
            <person name="Leh-Louis V."/>
            <person name="Lemaire M."/>
            <person name="Marcet-Houben M."/>
            <person name="Mascher M."/>
            <person name="Morel G."/>
            <person name="Richard G.-F."/>
            <person name="Riechen J."/>
            <person name="Sacerdot C."/>
            <person name="Sarkar A."/>
            <person name="Savel G."/>
            <person name="Schacherer J."/>
            <person name="Sherman D."/>
            <person name="Straub M.-L."/>
            <person name="Stein N."/>
            <person name="Thierry A."/>
            <person name="Trautwein-Schult A."/>
            <person name="Westhof E."/>
            <person name="Worch S."/>
            <person name="Dujon B."/>
            <person name="Souciet J.-L."/>
            <person name="Wincker P."/>
            <person name="Scholz U."/>
            <person name="Neuveglise N."/>
        </authorList>
    </citation>
    <scope>NUCLEOTIDE SEQUENCE</scope>
    <source>
        <strain evidence="8">LS3</strain>
    </source>
</reference>
<keyword evidence="5" id="KW-0539">Nucleus</keyword>
<dbReference type="HAMAP" id="MF_01962">
    <property type="entry name" value="Adenine_deaminase"/>
    <property type="match status" value="1"/>
</dbReference>
<dbReference type="InterPro" id="IPR032466">
    <property type="entry name" value="Metal_Hydrolase"/>
</dbReference>
<evidence type="ECO:0000256" key="2">
    <source>
        <dbReference type="ARBA" id="ARBA00022801"/>
    </source>
</evidence>
<dbReference type="SUPFAM" id="SSF51556">
    <property type="entry name" value="Metallo-dependent hydrolases"/>
    <property type="match status" value="1"/>
</dbReference>
<dbReference type="EC" id="3.5.4.2" evidence="5"/>
<evidence type="ECO:0000259" key="6">
    <source>
        <dbReference type="Pfam" id="PF00962"/>
    </source>
</evidence>
<dbReference type="GO" id="GO:0006146">
    <property type="term" value="P:adenine catabolic process"/>
    <property type="evidence" value="ECO:0007669"/>
    <property type="project" value="UniProtKB-UniRule"/>
</dbReference>
<evidence type="ECO:0000313" key="7">
    <source>
        <dbReference type="EMBL" id="CCP19646.1"/>
    </source>
</evidence>
<feature type="domain" description="Adenosine deaminase" evidence="6">
    <location>
        <begin position="14"/>
        <end position="343"/>
    </location>
</feature>
<evidence type="ECO:0000256" key="5">
    <source>
        <dbReference type="HAMAP-Rule" id="MF_03145"/>
    </source>
</evidence>
<dbReference type="Pfam" id="PF00962">
    <property type="entry name" value="A_deaminase"/>
    <property type="match status" value="1"/>
</dbReference>
<dbReference type="SMR" id="L8BT48"/>
<keyword evidence="4 5" id="KW-0546">Nucleotide metabolism</keyword>
<keyword evidence="5" id="KW-0963">Cytoplasm</keyword>
<dbReference type="GO" id="GO:0009117">
    <property type="term" value="P:nucleotide metabolic process"/>
    <property type="evidence" value="ECO:0007669"/>
    <property type="project" value="UniProtKB-KW"/>
</dbReference>
<evidence type="ECO:0000313" key="8">
    <source>
        <dbReference type="EMBL" id="CDP33757.1"/>
    </source>
</evidence>
<comment type="similarity">
    <text evidence="5">Belongs to the metallo-dependent hydrolases superfamily. Adenosine and AMP deaminases family. Adenine deaminase type 2 subfamily.</text>
</comment>
<dbReference type="NCBIfam" id="TIGR01430">
    <property type="entry name" value="aden_deam"/>
    <property type="match status" value="1"/>
</dbReference>
<comment type="catalytic activity">
    <reaction evidence="5">
        <text>adenine + H2O + H(+) = hypoxanthine + NH4(+)</text>
        <dbReference type="Rhea" id="RHEA:23688"/>
        <dbReference type="ChEBI" id="CHEBI:15377"/>
        <dbReference type="ChEBI" id="CHEBI:15378"/>
        <dbReference type="ChEBI" id="CHEBI:16708"/>
        <dbReference type="ChEBI" id="CHEBI:17368"/>
        <dbReference type="ChEBI" id="CHEBI:28938"/>
        <dbReference type="EC" id="3.5.4.2"/>
    </reaction>
</comment>